<sequence length="982" mass="109598">MPVVPSASWALLNFILNHDDLHSVLTHNDSDETSERFTRESLTFTISLFASITSIAKLGSWTSERFTRELSPASTPGLATPSRTLGNTHPVRKTTQPAELTYVLTTPICGARPSLTAIPLVPPPPAWDDESGYWLAMKKGEVDLWDWKHGHKVVLHQPTLAQVHFNWEGPREEGWVEPAGVGCDSGSIKDEIWMGFAALDGFVGDPVFGTTIMSNTALNASIKESVEGGKSTFRLNPDLVEKWMKLEMPLFELTTFLGVHLNHPSPIKYPFSPTDLGIQKTHPTRHSALAAARKARTAFQNLFAYASFIISFWYHPDYYRSLEPALLWAGKARGISEQWIYNLLMSKLVRFHNYPRRGMTMSSSSPWLPFAPHFADCGIPVGVCFPFASKEEFLVPAVWEKVRPWMDDIFIADQEACPCAVCTARRAHSASGGGDPAPSSDPSTSMALITASTDPAVVSIDPAVVIAERKAAAQAYSEGLGERLEVLIDGLPPKSITEFSKHSRSLKKWAIFEWQKTDGIFRRVRLTHEQASYVFDVYAPTQRFFDPTTSEIDMWGTYCDADSPDSPLHVGSPSSSFYDSDTDSDFEAPSAPAPPAVPSPPVWQQQLFLRLGYRYDNDFNPALQEPVLSLPGNSRFTNDAEKKGIERSLQALGFRLRPVEYLNSLTDLDCARINFAFHVLSSPSATLNSLPAQFDVAARDLVDRLAIFQYERLPNPAKDKTPRYVLGTTKEPLNRQWFVVVVEPQTVLEIARHGWTGILQICRNLARQGIPFYTARYYHPSTSPTPRPVPRRGVGTLDAGRLLSGSAFQAFKQQYEHFIQESKSRAGLALKEGGYPGRIARDLVNLDVVCNPPSKGAARHGLILGRAKRDEVVISDYLEQWEQDIILARVLIYESEERQSMASVWPSYPAWDASGVNTGSWNDRAEEVYQKRLSQCLSGNPIPVHSSREWRKSQRLLKEARVVWKAYRSLADGYLTRHGVGA</sequence>
<dbReference type="AlphaFoldDB" id="A0A8H6LWI9"/>
<feature type="compositionally biased region" description="Polar residues" evidence="1">
    <location>
        <begin position="81"/>
        <end position="91"/>
    </location>
</feature>
<keyword evidence="3" id="KW-1185">Reference proteome</keyword>
<evidence type="ECO:0000313" key="2">
    <source>
        <dbReference type="EMBL" id="KAF6745325.1"/>
    </source>
</evidence>
<gene>
    <name evidence="2" type="ORF">DFP72DRAFT_1077637</name>
</gene>
<protein>
    <submittedName>
        <fullName evidence="2">Uncharacterized protein</fullName>
    </submittedName>
</protein>
<accession>A0A8H6LWI9</accession>
<evidence type="ECO:0000313" key="3">
    <source>
        <dbReference type="Proteomes" id="UP000521943"/>
    </source>
</evidence>
<comment type="caution">
    <text evidence="2">The sequence shown here is derived from an EMBL/GenBank/DDBJ whole genome shotgun (WGS) entry which is preliminary data.</text>
</comment>
<feature type="region of interest" description="Disordered" evidence="1">
    <location>
        <begin position="566"/>
        <end position="599"/>
    </location>
</feature>
<feature type="region of interest" description="Disordered" evidence="1">
    <location>
        <begin position="71"/>
        <end position="91"/>
    </location>
</feature>
<dbReference type="EMBL" id="JACGCI010000107">
    <property type="protein sequence ID" value="KAF6745325.1"/>
    <property type="molecule type" value="Genomic_DNA"/>
</dbReference>
<organism evidence="2 3">
    <name type="scientific">Ephemerocybe angulata</name>
    <dbReference type="NCBI Taxonomy" id="980116"/>
    <lineage>
        <taxon>Eukaryota</taxon>
        <taxon>Fungi</taxon>
        <taxon>Dikarya</taxon>
        <taxon>Basidiomycota</taxon>
        <taxon>Agaricomycotina</taxon>
        <taxon>Agaricomycetes</taxon>
        <taxon>Agaricomycetidae</taxon>
        <taxon>Agaricales</taxon>
        <taxon>Agaricineae</taxon>
        <taxon>Psathyrellaceae</taxon>
        <taxon>Ephemerocybe</taxon>
    </lineage>
</organism>
<evidence type="ECO:0000256" key="1">
    <source>
        <dbReference type="SAM" id="MobiDB-lite"/>
    </source>
</evidence>
<dbReference type="Proteomes" id="UP000521943">
    <property type="component" value="Unassembled WGS sequence"/>
</dbReference>
<proteinExistence type="predicted"/>
<dbReference type="OrthoDB" id="3268696at2759"/>
<name>A0A8H6LWI9_9AGAR</name>
<reference evidence="2 3" key="1">
    <citation type="submission" date="2020-07" db="EMBL/GenBank/DDBJ databases">
        <title>Comparative genomics of pyrophilous fungi reveals a link between fire events and developmental genes.</title>
        <authorList>
            <consortium name="DOE Joint Genome Institute"/>
            <person name="Steindorff A.S."/>
            <person name="Carver A."/>
            <person name="Calhoun S."/>
            <person name="Stillman K."/>
            <person name="Liu H."/>
            <person name="Lipzen A."/>
            <person name="Pangilinan J."/>
            <person name="Labutti K."/>
            <person name="Bruns T.D."/>
            <person name="Grigoriev I.V."/>
        </authorList>
    </citation>
    <scope>NUCLEOTIDE SEQUENCE [LARGE SCALE GENOMIC DNA]</scope>
    <source>
        <strain evidence="2 3">CBS 144469</strain>
    </source>
</reference>